<dbReference type="InterPro" id="IPR055357">
    <property type="entry name" value="LRR_At1g61320_AtMIF1"/>
</dbReference>
<dbReference type="SUPFAM" id="SSF52047">
    <property type="entry name" value="RNI-like"/>
    <property type="match status" value="1"/>
</dbReference>
<dbReference type="InterPro" id="IPR036047">
    <property type="entry name" value="F-box-like_dom_sf"/>
</dbReference>
<feature type="domain" description="F-box" evidence="2">
    <location>
        <begin position="60"/>
        <end position="99"/>
    </location>
</feature>
<dbReference type="Pfam" id="PF00646">
    <property type="entry name" value="F-box"/>
    <property type="match status" value="1"/>
</dbReference>
<name>A0A9R1WW99_LACSA</name>
<feature type="transmembrane region" description="Helical" evidence="1">
    <location>
        <begin position="7"/>
        <end position="26"/>
    </location>
</feature>
<organism evidence="4 5">
    <name type="scientific">Lactuca sativa</name>
    <name type="common">Garden lettuce</name>
    <dbReference type="NCBI Taxonomy" id="4236"/>
    <lineage>
        <taxon>Eukaryota</taxon>
        <taxon>Viridiplantae</taxon>
        <taxon>Streptophyta</taxon>
        <taxon>Embryophyta</taxon>
        <taxon>Tracheophyta</taxon>
        <taxon>Spermatophyta</taxon>
        <taxon>Magnoliopsida</taxon>
        <taxon>eudicotyledons</taxon>
        <taxon>Gunneridae</taxon>
        <taxon>Pentapetalae</taxon>
        <taxon>asterids</taxon>
        <taxon>campanulids</taxon>
        <taxon>Asterales</taxon>
        <taxon>Asteraceae</taxon>
        <taxon>Cichorioideae</taxon>
        <taxon>Cichorieae</taxon>
        <taxon>Lactucinae</taxon>
        <taxon>Lactuca</taxon>
    </lineage>
</organism>
<gene>
    <name evidence="4" type="ORF">LSAT_V11C800440260</name>
</gene>
<protein>
    <recommendedName>
        <fullName evidence="6">F-box domain-containing protein</fullName>
    </recommendedName>
</protein>
<dbReference type="SUPFAM" id="SSF81383">
    <property type="entry name" value="F-box domain"/>
    <property type="match status" value="1"/>
</dbReference>
<dbReference type="Gene3D" id="3.80.10.10">
    <property type="entry name" value="Ribonuclease Inhibitor"/>
    <property type="match status" value="1"/>
</dbReference>
<accession>A0A9R1WW99</accession>
<keyword evidence="1" id="KW-0472">Membrane</keyword>
<evidence type="ECO:0008006" key="6">
    <source>
        <dbReference type="Google" id="ProtNLM"/>
    </source>
</evidence>
<proteinExistence type="predicted"/>
<keyword evidence="1" id="KW-0812">Transmembrane</keyword>
<dbReference type="PANTHER" id="PTHR32212:SF467">
    <property type="entry name" value="LEUCINE-RICH REPEAT DOMAIN SUPERFAMILY, F-BOX-LIKE DOMAIN SUPERFAMILY"/>
    <property type="match status" value="1"/>
</dbReference>
<dbReference type="Pfam" id="PF23622">
    <property type="entry name" value="LRR_At1g61320_AtMIF1"/>
    <property type="match status" value="1"/>
</dbReference>
<evidence type="ECO:0000313" key="5">
    <source>
        <dbReference type="Proteomes" id="UP000235145"/>
    </source>
</evidence>
<dbReference type="InterPro" id="IPR001810">
    <property type="entry name" value="F-box_dom"/>
</dbReference>
<reference evidence="4 5" key="1">
    <citation type="journal article" date="2017" name="Nat. Commun.">
        <title>Genome assembly with in vitro proximity ligation data and whole-genome triplication in lettuce.</title>
        <authorList>
            <person name="Reyes-Chin-Wo S."/>
            <person name="Wang Z."/>
            <person name="Yang X."/>
            <person name="Kozik A."/>
            <person name="Arikit S."/>
            <person name="Song C."/>
            <person name="Xia L."/>
            <person name="Froenicke L."/>
            <person name="Lavelle D.O."/>
            <person name="Truco M.J."/>
            <person name="Xia R."/>
            <person name="Zhu S."/>
            <person name="Xu C."/>
            <person name="Xu H."/>
            <person name="Xu X."/>
            <person name="Cox K."/>
            <person name="Korf I."/>
            <person name="Meyers B.C."/>
            <person name="Michelmore R.W."/>
        </authorList>
    </citation>
    <scope>NUCLEOTIDE SEQUENCE [LARGE SCALE GENOMIC DNA]</scope>
    <source>
        <strain evidence="5">cv. Salinas</strain>
        <tissue evidence="4">Seedlings</tissue>
    </source>
</reference>
<feature type="domain" description="At1g61320/AtMIF1 LRR" evidence="3">
    <location>
        <begin position="129"/>
        <end position="304"/>
    </location>
</feature>
<dbReference type="InterPro" id="IPR032675">
    <property type="entry name" value="LRR_dom_sf"/>
</dbReference>
<comment type="caution">
    <text evidence="4">The sequence shown here is derived from an EMBL/GenBank/DDBJ whole genome shotgun (WGS) entry which is preliminary data.</text>
</comment>
<sequence>MDTFSTFIFLVCIHLCLVYFLCNYWGKVFVASMEIVVEGQNQPKIALETIKLYEMEDDRISLLPNCLLLEILSRLQCTKDVIRTGILSTRWKHLWNSVPTLTFTYIDFNHPLSDFVSFVDKTLTQCHELKLKKFGVYTCYDIEFESQFNRWIRYAISCNVEELILKLWYPGSKAEFQLDQSLYISSCFIDLTLAGSVFNPMGMISWKKLRSLYISDVILNEDLIENILSGSPLLENLVLDDCYGFSRLDITSKSVKNLMLVGYMDPDDDYANNIMRINAPDILSLTIKGCLLMWKILLLNMSSLVEANFDYEKFGYYETTSEEAEEDMLKGFIVNCRNVKELKIGFFCSKVLARLEAKGFVFPSNMNFQPYCCVPSPSLYSDSDSLLDSD</sequence>
<keyword evidence="1" id="KW-1133">Transmembrane helix</keyword>
<evidence type="ECO:0000259" key="2">
    <source>
        <dbReference type="Pfam" id="PF00646"/>
    </source>
</evidence>
<evidence type="ECO:0000259" key="3">
    <source>
        <dbReference type="Pfam" id="PF23622"/>
    </source>
</evidence>
<dbReference type="OrthoDB" id="1304294at2759"/>
<dbReference type="InterPro" id="IPR053781">
    <property type="entry name" value="F-box_AtFBL13-like"/>
</dbReference>
<dbReference type="CDD" id="cd22160">
    <property type="entry name" value="F-box_AtFBL13-like"/>
    <property type="match status" value="1"/>
</dbReference>
<keyword evidence="5" id="KW-1185">Reference proteome</keyword>
<dbReference type="PANTHER" id="PTHR32212">
    <property type="entry name" value="CYCLIN-LIKE F-BOX"/>
    <property type="match status" value="1"/>
</dbReference>
<evidence type="ECO:0000313" key="4">
    <source>
        <dbReference type="EMBL" id="KAJ0191380.1"/>
    </source>
</evidence>
<dbReference type="Proteomes" id="UP000235145">
    <property type="component" value="Unassembled WGS sequence"/>
</dbReference>
<evidence type="ECO:0000256" key="1">
    <source>
        <dbReference type="SAM" id="Phobius"/>
    </source>
</evidence>
<dbReference type="EMBL" id="NBSK02000008">
    <property type="protein sequence ID" value="KAJ0191380.1"/>
    <property type="molecule type" value="Genomic_DNA"/>
</dbReference>
<dbReference type="AlphaFoldDB" id="A0A9R1WW99"/>